<name>A0A2A9FBI7_9PSEU</name>
<feature type="compositionally biased region" description="Basic and acidic residues" evidence="1">
    <location>
        <begin position="45"/>
        <end position="63"/>
    </location>
</feature>
<accession>A0A2A9FBI7</accession>
<sequence>MQRNEIGCLAVATVRGAPSTGAERAGADRLCTRHERSAGTPSAPVRDRPAAEERTLGEKENIRNRGRPSPGGRDEGRQGFSPGGSD</sequence>
<keyword evidence="3" id="KW-1185">Reference proteome</keyword>
<reference evidence="2 3" key="1">
    <citation type="submission" date="2017-10" db="EMBL/GenBank/DDBJ databases">
        <title>Sequencing the genomes of 1000 actinobacteria strains.</title>
        <authorList>
            <person name="Klenk H.-P."/>
        </authorList>
    </citation>
    <scope>NUCLEOTIDE SEQUENCE [LARGE SCALE GENOMIC DNA]</scope>
    <source>
        <strain evidence="2 3">DSM 46092</strain>
    </source>
</reference>
<feature type="compositionally biased region" description="Basic and acidic residues" evidence="1">
    <location>
        <begin position="25"/>
        <end position="37"/>
    </location>
</feature>
<dbReference type="EMBL" id="PDJK01000002">
    <property type="protein sequence ID" value="PFG48787.1"/>
    <property type="molecule type" value="Genomic_DNA"/>
</dbReference>
<dbReference type="AlphaFoldDB" id="A0A2A9FBI7"/>
<proteinExistence type="predicted"/>
<evidence type="ECO:0000313" key="2">
    <source>
        <dbReference type="EMBL" id="PFG48787.1"/>
    </source>
</evidence>
<evidence type="ECO:0000256" key="1">
    <source>
        <dbReference type="SAM" id="MobiDB-lite"/>
    </source>
</evidence>
<gene>
    <name evidence="2" type="ORF">ATK36_3897</name>
</gene>
<dbReference type="Proteomes" id="UP000243542">
    <property type="component" value="Unassembled WGS sequence"/>
</dbReference>
<feature type="region of interest" description="Disordered" evidence="1">
    <location>
        <begin position="16"/>
        <end position="86"/>
    </location>
</feature>
<protein>
    <submittedName>
        <fullName evidence="2">Uncharacterized protein</fullName>
    </submittedName>
</protein>
<organism evidence="2 3">
    <name type="scientific">Amycolatopsis sulphurea</name>
    <dbReference type="NCBI Taxonomy" id="76022"/>
    <lineage>
        <taxon>Bacteria</taxon>
        <taxon>Bacillati</taxon>
        <taxon>Actinomycetota</taxon>
        <taxon>Actinomycetes</taxon>
        <taxon>Pseudonocardiales</taxon>
        <taxon>Pseudonocardiaceae</taxon>
        <taxon>Amycolatopsis</taxon>
    </lineage>
</organism>
<comment type="caution">
    <text evidence="2">The sequence shown here is derived from an EMBL/GenBank/DDBJ whole genome shotgun (WGS) entry which is preliminary data.</text>
</comment>
<evidence type="ECO:0000313" key="3">
    <source>
        <dbReference type="Proteomes" id="UP000243542"/>
    </source>
</evidence>